<dbReference type="EMBL" id="FMCU01000005">
    <property type="protein sequence ID" value="SCF12769.1"/>
    <property type="molecule type" value="Genomic_DNA"/>
</dbReference>
<feature type="compositionally biased region" description="Low complexity" evidence="1">
    <location>
        <begin position="66"/>
        <end position="78"/>
    </location>
</feature>
<evidence type="ECO:0000256" key="1">
    <source>
        <dbReference type="SAM" id="MobiDB-lite"/>
    </source>
</evidence>
<keyword evidence="2" id="KW-1133">Transmembrane helix</keyword>
<dbReference type="AlphaFoldDB" id="A0A1C4XW84"/>
<evidence type="ECO:0000313" key="4">
    <source>
        <dbReference type="Proteomes" id="UP000198797"/>
    </source>
</evidence>
<sequence>MTDNLGPLRQALTDLSEHGGSADLYERALRKSRQSQRRATVATGVAAAAMVFAIGGTVAFAVSQRPGTSSTPAAAPSGAGPGQPDCPSIETLGDLVELPSDWSFAPTGVQCAQTWAAADVKRPAGGNVRYLFHYTPDTGWRYQDQGTEWDCAELGLTRPAPFCTS</sequence>
<keyword evidence="2" id="KW-0472">Membrane</keyword>
<keyword evidence="4" id="KW-1185">Reference proteome</keyword>
<accession>A0A1C4XW84</accession>
<keyword evidence="2" id="KW-0812">Transmembrane</keyword>
<protein>
    <submittedName>
        <fullName evidence="3">Uncharacterized protein</fullName>
    </submittedName>
</protein>
<dbReference type="OrthoDB" id="3373992at2"/>
<organism evidence="3 4">
    <name type="scientific">Micromonospora matsumotoense</name>
    <dbReference type="NCBI Taxonomy" id="121616"/>
    <lineage>
        <taxon>Bacteria</taxon>
        <taxon>Bacillati</taxon>
        <taxon>Actinomycetota</taxon>
        <taxon>Actinomycetes</taxon>
        <taxon>Micromonosporales</taxon>
        <taxon>Micromonosporaceae</taxon>
        <taxon>Micromonospora</taxon>
    </lineage>
</organism>
<proteinExistence type="predicted"/>
<name>A0A1C4XW84_9ACTN</name>
<dbReference type="STRING" id="121616.GA0070216_105213"/>
<dbReference type="Proteomes" id="UP000198797">
    <property type="component" value="Unassembled WGS sequence"/>
</dbReference>
<feature type="region of interest" description="Disordered" evidence="1">
    <location>
        <begin position="63"/>
        <end position="90"/>
    </location>
</feature>
<dbReference type="RefSeq" id="WP_091244584.1">
    <property type="nucleotide sequence ID" value="NZ_CP192025.1"/>
</dbReference>
<evidence type="ECO:0000313" key="3">
    <source>
        <dbReference type="EMBL" id="SCF12769.1"/>
    </source>
</evidence>
<evidence type="ECO:0000256" key="2">
    <source>
        <dbReference type="SAM" id="Phobius"/>
    </source>
</evidence>
<feature type="transmembrane region" description="Helical" evidence="2">
    <location>
        <begin position="39"/>
        <end position="62"/>
    </location>
</feature>
<gene>
    <name evidence="3" type="ORF">GA0070216_105213</name>
</gene>
<reference evidence="4" key="1">
    <citation type="submission" date="2016-06" db="EMBL/GenBank/DDBJ databases">
        <authorList>
            <person name="Varghese N."/>
            <person name="Submissions Spin"/>
        </authorList>
    </citation>
    <scope>NUCLEOTIDE SEQUENCE [LARGE SCALE GENOMIC DNA]</scope>
    <source>
        <strain evidence="4">DSM 44100</strain>
    </source>
</reference>